<sequence>MAQRGGLILILLLLAGGALAARAAPAGQVVRGEDPDTGAPLWHWRGEGASMRVGARFPGQTRAFFLGRGFPEEAALEYSRSCVFHITLENLSGEKLRYALDQWRVRRDGESRPPVPEQDWEARWRSARVPERARTAFDWSMFPPEEELGQGGWALGMVSMGLEPGQRFDLVARWRQGGERREAVLEDLFCPKPR</sequence>
<name>A0A1G5GQW0_9GAMM</name>
<dbReference type="OrthoDB" id="5764209at2"/>
<proteinExistence type="predicted"/>
<accession>A0A1G5GQW0</accession>
<dbReference type="RefSeq" id="WP_054964814.1">
    <property type="nucleotide sequence ID" value="NZ_FMUN01000007.1"/>
</dbReference>
<evidence type="ECO:0000313" key="2">
    <source>
        <dbReference type="EMBL" id="SCY53757.1"/>
    </source>
</evidence>
<feature type="chain" id="PRO_5010226903" description="DUF4352 domain-containing protein" evidence="1">
    <location>
        <begin position="21"/>
        <end position="194"/>
    </location>
</feature>
<evidence type="ECO:0000256" key="1">
    <source>
        <dbReference type="SAM" id="SignalP"/>
    </source>
</evidence>
<evidence type="ECO:0008006" key="4">
    <source>
        <dbReference type="Google" id="ProtNLM"/>
    </source>
</evidence>
<organism evidence="2 3">
    <name type="scientific">Thiohalorhabdus denitrificans</name>
    <dbReference type="NCBI Taxonomy" id="381306"/>
    <lineage>
        <taxon>Bacteria</taxon>
        <taxon>Pseudomonadati</taxon>
        <taxon>Pseudomonadota</taxon>
        <taxon>Gammaproteobacteria</taxon>
        <taxon>Thiohalorhabdales</taxon>
        <taxon>Thiohalorhabdaceae</taxon>
        <taxon>Thiohalorhabdus</taxon>
    </lineage>
</organism>
<evidence type="ECO:0000313" key="3">
    <source>
        <dbReference type="Proteomes" id="UP000183104"/>
    </source>
</evidence>
<dbReference type="STRING" id="381306.AN478_01340"/>
<dbReference type="EMBL" id="FMUN01000007">
    <property type="protein sequence ID" value="SCY53757.1"/>
    <property type="molecule type" value="Genomic_DNA"/>
</dbReference>
<feature type="signal peptide" evidence="1">
    <location>
        <begin position="1"/>
        <end position="20"/>
    </location>
</feature>
<dbReference type="AlphaFoldDB" id="A0A1G5GQW0"/>
<keyword evidence="3" id="KW-1185">Reference proteome</keyword>
<keyword evidence="1" id="KW-0732">Signal</keyword>
<reference evidence="3" key="1">
    <citation type="submission" date="2016-10" db="EMBL/GenBank/DDBJ databases">
        <authorList>
            <person name="Varghese N."/>
        </authorList>
    </citation>
    <scope>NUCLEOTIDE SEQUENCE [LARGE SCALE GENOMIC DNA]</scope>
    <source>
        <strain evidence="3">HL 19</strain>
    </source>
</reference>
<dbReference type="Proteomes" id="UP000183104">
    <property type="component" value="Unassembled WGS sequence"/>
</dbReference>
<gene>
    <name evidence="2" type="ORF">SAMN05661077_2400</name>
</gene>
<protein>
    <recommendedName>
        <fullName evidence="4">DUF4352 domain-containing protein</fullName>
    </recommendedName>
</protein>